<dbReference type="InterPro" id="IPR047156">
    <property type="entry name" value="Teg/CotR/CapV-like"/>
</dbReference>
<keyword evidence="1 2" id="KW-0443">Lipid metabolism</keyword>
<feature type="active site" description="Proton acceptor" evidence="2">
    <location>
        <position position="174"/>
    </location>
</feature>
<dbReference type="Gene3D" id="3.40.1090.10">
    <property type="entry name" value="Cytosolic phospholipase A2 catalytic domain"/>
    <property type="match status" value="1"/>
</dbReference>
<reference evidence="4 5" key="1">
    <citation type="submission" date="2021-02" db="EMBL/GenBank/DDBJ databases">
        <title>De Novo genome assembly of isolated myxobacteria.</title>
        <authorList>
            <person name="Stevens D.C."/>
        </authorList>
    </citation>
    <scope>NUCLEOTIDE SEQUENCE [LARGE SCALE GENOMIC DNA]</scope>
    <source>
        <strain evidence="5">SCPEA02</strain>
    </source>
</reference>
<feature type="short sequence motif" description="GXGXXG" evidence="2">
    <location>
        <begin position="13"/>
        <end position="18"/>
    </location>
</feature>
<dbReference type="NCBIfam" id="NF041079">
    <property type="entry name" value="CBASS_lipase"/>
    <property type="match status" value="1"/>
</dbReference>
<dbReference type="Proteomes" id="UP000662747">
    <property type="component" value="Chromosome"/>
</dbReference>
<name>A0ABX7NTP9_9BACT</name>
<feature type="short sequence motif" description="DGA/G" evidence="2">
    <location>
        <begin position="174"/>
        <end position="176"/>
    </location>
</feature>
<dbReference type="PROSITE" id="PS51635">
    <property type="entry name" value="PNPLA"/>
    <property type="match status" value="1"/>
</dbReference>
<proteinExistence type="predicted"/>
<keyword evidence="5" id="KW-1185">Reference proteome</keyword>
<feature type="domain" description="PNPLA" evidence="3">
    <location>
        <begin position="9"/>
        <end position="187"/>
    </location>
</feature>
<dbReference type="Pfam" id="PF01734">
    <property type="entry name" value="Patatin"/>
    <property type="match status" value="1"/>
</dbReference>
<sequence length="306" mass="33855">MDASRRLILALDGGGIRGIITAAFLAHVEERMQVRMVEHLRLLTGTSTGAIIALALASGMSAKEALEAYKTAGPLIFGQGRSWLSRLFRTAHDNTQLTHWLQRTFGDKTLNDASVPIAIPTLEALTGRIRVWKDNHHPDLREGGKKMWEVALASAAAPTYLPAVQIEGFGTYLDGGLWANNPSLVGLIEARRYLGVDLPSVGLLSVGTGSRKRHFRHQDIRNRGRLRWAPEVVEVALTAQAEAAHEQARLLVGEERYLRIDVELPHDIALDDLREMDTLEHLGREAGMRHLRDVERLLSPRDGVTA</sequence>
<evidence type="ECO:0000313" key="4">
    <source>
        <dbReference type="EMBL" id="QSQ21801.1"/>
    </source>
</evidence>
<keyword evidence="2" id="KW-0378">Hydrolase</keyword>
<accession>A0ABX7NTP9</accession>
<keyword evidence="2" id="KW-0442">Lipid degradation</keyword>
<dbReference type="PANTHER" id="PTHR24138:SF10">
    <property type="entry name" value="PHOSPHOLIPASE A2"/>
    <property type="match status" value="1"/>
</dbReference>
<evidence type="ECO:0000313" key="5">
    <source>
        <dbReference type="Proteomes" id="UP000662747"/>
    </source>
</evidence>
<feature type="active site" description="Nucleophile" evidence="2">
    <location>
        <position position="47"/>
    </location>
</feature>
<feature type="short sequence motif" description="GXSXG" evidence="2">
    <location>
        <begin position="45"/>
        <end position="49"/>
    </location>
</feature>
<evidence type="ECO:0000256" key="2">
    <source>
        <dbReference type="PROSITE-ProRule" id="PRU01161"/>
    </source>
</evidence>
<evidence type="ECO:0000259" key="3">
    <source>
        <dbReference type="PROSITE" id="PS51635"/>
    </source>
</evidence>
<dbReference type="PANTHER" id="PTHR24138">
    <property type="entry name" value="INTRACELLLAR PHOSPHOLIPASE A FAMILY"/>
    <property type="match status" value="1"/>
</dbReference>
<dbReference type="EMBL" id="CP071090">
    <property type="protein sequence ID" value="QSQ21801.1"/>
    <property type="molecule type" value="Genomic_DNA"/>
</dbReference>
<evidence type="ECO:0000256" key="1">
    <source>
        <dbReference type="ARBA" id="ARBA00023098"/>
    </source>
</evidence>
<dbReference type="InterPro" id="IPR002641">
    <property type="entry name" value="PNPLA_dom"/>
</dbReference>
<organism evidence="4 5">
    <name type="scientific">Pyxidicoccus parkwayensis</name>
    <dbReference type="NCBI Taxonomy" id="2813578"/>
    <lineage>
        <taxon>Bacteria</taxon>
        <taxon>Pseudomonadati</taxon>
        <taxon>Myxococcota</taxon>
        <taxon>Myxococcia</taxon>
        <taxon>Myxococcales</taxon>
        <taxon>Cystobacterineae</taxon>
        <taxon>Myxococcaceae</taxon>
        <taxon>Pyxidicoccus</taxon>
    </lineage>
</organism>
<protein>
    <submittedName>
        <fullName evidence="4">Patatin-like phospholipase family protein</fullName>
    </submittedName>
</protein>
<dbReference type="CDD" id="cd07199">
    <property type="entry name" value="Pat17_PNPLA8_PNPLA9_like"/>
    <property type="match status" value="1"/>
</dbReference>
<dbReference type="SUPFAM" id="SSF52151">
    <property type="entry name" value="FabD/lysophospholipase-like"/>
    <property type="match status" value="1"/>
</dbReference>
<gene>
    <name evidence="4" type="ORF">JY651_42740</name>
</gene>
<dbReference type="InterPro" id="IPR016035">
    <property type="entry name" value="Acyl_Trfase/lysoPLipase"/>
</dbReference>
<dbReference type="RefSeq" id="WP_206723378.1">
    <property type="nucleotide sequence ID" value="NZ_CP071090.1"/>
</dbReference>